<evidence type="ECO:0000256" key="6">
    <source>
        <dbReference type="ARBA" id="ARBA00023002"/>
    </source>
</evidence>
<dbReference type="InterPro" id="IPR002937">
    <property type="entry name" value="Amino_oxidase"/>
</dbReference>
<evidence type="ECO:0000256" key="5">
    <source>
        <dbReference type="ARBA" id="ARBA00017871"/>
    </source>
</evidence>
<keyword evidence="7" id="KW-0073">Auxin biosynthesis</keyword>
<dbReference type="OrthoDB" id="56323at2"/>
<dbReference type="Pfam" id="PF01593">
    <property type="entry name" value="Amino_oxidase"/>
    <property type="match status" value="1"/>
</dbReference>
<evidence type="ECO:0000256" key="7">
    <source>
        <dbReference type="ARBA" id="ARBA00023070"/>
    </source>
</evidence>
<dbReference type="PRINTS" id="PR00757">
    <property type="entry name" value="AMINEOXDASEF"/>
</dbReference>
<evidence type="ECO:0000313" key="11">
    <source>
        <dbReference type="EMBL" id="MBB6144230.1"/>
    </source>
</evidence>
<feature type="binding site" evidence="9">
    <location>
        <position position="200"/>
    </location>
    <ligand>
        <name>FAD</name>
        <dbReference type="ChEBI" id="CHEBI:57692"/>
    </ligand>
</feature>
<gene>
    <name evidence="11" type="ORF">HNQ77_002182</name>
</gene>
<evidence type="ECO:0000256" key="2">
    <source>
        <dbReference type="ARBA" id="ARBA00004814"/>
    </source>
</evidence>
<name>A0A841JSU8_9BACT</name>
<dbReference type="InterPro" id="IPR050281">
    <property type="entry name" value="Flavin_monoamine_oxidase"/>
</dbReference>
<organism evidence="11 12">
    <name type="scientific">Silvibacterium bohemicum</name>
    <dbReference type="NCBI Taxonomy" id="1577686"/>
    <lineage>
        <taxon>Bacteria</taxon>
        <taxon>Pseudomonadati</taxon>
        <taxon>Acidobacteriota</taxon>
        <taxon>Terriglobia</taxon>
        <taxon>Terriglobales</taxon>
        <taxon>Acidobacteriaceae</taxon>
        <taxon>Silvibacterium</taxon>
    </lineage>
</organism>
<feature type="binding site" evidence="9">
    <location>
        <position position="388"/>
    </location>
    <ligand>
        <name>FAD</name>
        <dbReference type="ChEBI" id="CHEBI:57692"/>
    </ligand>
</feature>
<dbReference type="GO" id="GO:0050361">
    <property type="term" value="F:tryptophan 2-monooxygenase activity"/>
    <property type="evidence" value="ECO:0007669"/>
    <property type="project" value="UniProtKB-EC"/>
</dbReference>
<dbReference type="EC" id="1.13.12.3" evidence="4"/>
<dbReference type="Gene3D" id="3.50.50.60">
    <property type="entry name" value="FAD/NAD(P)-binding domain"/>
    <property type="match status" value="1"/>
</dbReference>
<comment type="pathway">
    <text evidence="2">Plant hormone metabolism; auxin biosynthesis.</text>
</comment>
<feature type="binding site" evidence="9">
    <location>
        <begin position="33"/>
        <end position="34"/>
    </location>
    <ligand>
        <name>FAD</name>
        <dbReference type="ChEBI" id="CHEBI:57692"/>
    </ligand>
</feature>
<comment type="catalytic activity">
    <reaction evidence="8">
        <text>L-tryptophan + O2 = indole-3-acetamide + CO2 + H2O</text>
        <dbReference type="Rhea" id="RHEA:16165"/>
        <dbReference type="ChEBI" id="CHEBI:15377"/>
        <dbReference type="ChEBI" id="CHEBI:15379"/>
        <dbReference type="ChEBI" id="CHEBI:16031"/>
        <dbReference type="ChEBI" id="CHEBI:16526"/>
        <dbReference type="ChEBI" id="CHEBI:57912"/>
        <dbReference type="EC" id="1.13.12.3"/>
    </reaction>
</comment>
<dbReference type="Proteomes" id="UP000538666">
    <property type="component" value="Unassembled WGS sequence"/>
</dbReference>
<comment type="caution">
    <text evidence="11">The sequence shown here is derived from an EMBL/GenBank/DDBJ whole genome shotgun (WGS) entry which is preliminary data.</text>
</comment>
<dbReference type="InterPro" id="IPR001613">
    <property type="entry name" value="Flavin_amine_oxidase"/>
</dbReference>
<dbReference type="EMBL" id="JACHEK010000004">
    <property type="protein sequence ID" value="MBB6144230.1"/>
    <property type="molecule type" value="Genomic_DNA"/>
</dbReference>
<evidence type="ECO:0000256" key="9">
    <source>
        <dbReference type="PIRSR" id="PIRSR601613-1"/>
    </source>
</evidence>
<evidence type="ECO:0000313" key="12">
    <source>
        <dbReference type="Proteomes" id="UP000538666"/>
    </source>
</evidence>
<dbReference type="PANTHER" id="PTHR10742">
    <property type="entry name" value="FLAVIN MONOAMINE OXIDASE"/>
    <property type="match status" value="1"/>
</dbReference>
<protein>
    <recommendedName>
        <fullName evidence="5">Tryptophan 2-monooxygenase</fullName>
        <ecNumber evidence="4">1.13.12.3</ecNumber>
    </recommendedName>
</protein>
<evidence type="ECO:0000256" key="8">
    <source>
        <dbReference type="ARBA" id="ARBA00047321"/>
    </source>
</evidence>
<accession>A0A841JSU8</accession>
<proteinExistence type="inferred from homology"/>
<dbReference type="RefSeq" id="WP_050059114.1">
    <property type="nucleotide sequence ID" value="NZ_JACHEK010000004.1"/>
</dbReference>
<dbReference type="SUPFAM" id="SSF54373">
    <property type="entry name" value="FAD-linked reductases, C-terminal domain"/>
    <property type="match status" value="1"/>
</dbReference>
<sequence>MNISDVIVIGAGIAGLAAARRLAEAGCSVTVLEARERVGGRILTVRAPQEDLPIELGAEFVHGRHPQLLALIEEAGLTLFEREGRPFCYENGKVGDCSFGDFFGVLDDLPAEPDLSFTEFLAQAKLPPRVAERTKNYVEGFNAADANRIGTAALRKQQEAEEAIEGDRLFRVLEGYDRLPEHVLQRFLAAGGELHRNTPVTSIDWKPDQVRVQTANAELPELSARRVVITLPLGVLQAGSVAIRPQADAMTAAGKLAMGAATRITLLFREHFWECVTPELSFLLTQERPLPTWWSSFPNNASALTGWAGGPRAAAAPAGLPLQQATLAMLSRIFERDDLRSLLISGHTHDWQTDPFSLGAYSYAPKGALHASEEMTRHAENTLFFAGEHTDTTGHWGTVHAALGAGLRAADQVLDSLR</sequence>
<comment type="similarity">
    <text evidence="3">Belongs to the tryptophan 2-monooxygenase family.</text>
</comment>
<evidence type="ECO:0000256" key="4">
    <source>
        <dbReference type="ARBA" id="ARBA00012535"/>
    </source>
</evidence>
<dbReference type="SUPFAM" id="SSF51905">
    <property type="entry name" value="FAD/NAD(P)-binding domain"/>
    <property type="match status" value="1"/>
</dbReference>
<feature type="domain" description="Amine oxidase" evidence="10">
    <location>
        <begin position="125"/>
        <end position="414"/>
    </location>
</feature>
<reference evidence="11 12" key="1">
    <citation type="submission" date="2020-08" db="EMBL/GenBank/DDBJ databases">
        <title>Genomic Encyclopedia of Type Strains, Phase IV (KMG-IV): sequencing the most valuable type-strain genomes for metagenomic binning, comparative biology and taxonomic classification.</title>
        <authorList>
            <person name="Goeker M."/>
        </authorList>
    </citation>
    <scope>NUCLEOTIDE SEQUENCE [LARGE SCALE GENOMIC DNA]</scope>
    <source>
        <strain evidence="11 12">DSM 103733</strain>
    </source>
</reference>
<evidence type="ECO:0000259" key="10">
    <source>
        <dbReference type="Pfam" id="PF01593"/>
    </source>
</evidence>
<dbReference type="PANTHER" id="PTHR10742:SF410">
    <property type="entry name" value="LYSINE-SPECIFIC HISTONE DEMETHYLASE 2"/>
    <property type="match status" value="1"/>
</dbReference>
<dbReference type="Pfam" id="PF13450">
    <property type="entry name" value="NAD_binding_8"/>
    <property type="match status" value="1"/>
</dbReference>
<keyword evidence="12" id="KW-1185">Reference proteome</keyword>
<evidence type="ECO:0000256" key="1">
    <source>
        <dbReference type="ARBA" id="ARBA00001974"/>
    </source>
</evidence>
<dbReference type="GO" id="GO:0009851">
    <property type="term" value="P:auxin biosynthetic process"/>
    <property type="evidence" value="ECO:0007669"/>
    <property type="project" value="UniProtKB-KW"/>
</dbReference>
<keyword evidence="6" id="KW-0560">Oxidoreductase</keyword>
<dbReference type="InterPro" id="IPR036188">
    <property type="entry name" value="FAD/NAD-bd_sf"/>
</dbReference>
<comment type="cofactor">
    <cofactor evidence="1">
        <name>FAD</name>
        <dbReference type="ChEBI" id="CHEBI:57692"/>
    </cofactor>
</comment>
<dbReference type="AlphaFoldDB" id="A0A841JSU8"/>
<evidence type="ECO:0000256" key="3">
    <source>
        <dbReference type="ARBA" id="ARBA00005833"/>
    </source>
</evidence>